<dbReference type="SMART" id="SM00369">
    <property type="entry name" value="LRR_TYP"/>
    <property type="match status" value="6"/>
</dbReference>
<comment type="caution">
    <text evidence="7">The sequence shown here is derived from an EMBL/GenBank/DDBJ whole genome shotgun (WGS) entry which is preliminary data.</text>
</comment>
<dbReference type="GO" id="GO:0005886">
    <property type="term" value="C:plasma membrane"/>
    <property type="evidence" value="ECO:0007669"/>
    <property type="project" value="TreeGrafter"/>
</dbReference>
<evidence type="ECO:0000256" key="4">
    <source>
        <dbReference type="ARBA" id="ARBA00023170"/>
    </source>
</evidence>
<feature type="chain" id="PRO_5042205138" evidence="6">
    <location>
        <begin position="22"/>
        <end position="559"/>
    </location>
</feature>
<evidence type="ECO:0000256" key="1">
    <source>
        <dbReference type="ARBA" id="ARBA00007343"/>
    </source>
</evidence>
<dbReference type="InterPro" id="IPR051963">
    <property type="entry name" value="Adhesion_GPCR_A"/>
</dbReference>
<dbReference type="PANTHER" id="PTHR45930:SF4">
    <property type="entry name" value="ADHESION G PROTEIN-COUPLED RECEPTOR A3"/>
    <property type="match status" value="1"/>
</dbReference>
<keyword evidence="5" id="KW-0472">Membrane</keyword>
<feature type="signal peptide" evidence="6">
    <location>
        <begin position="1"/>
        <end position="21"/>
    </location>
</feature>
<keyword evidence="6" id="KW-0732">Signal</keyword>
<dbReference type="AlphaFoldDB" id="A0AAD8E5P8"/>
<sequence>MKNSWWEIYIFTICYWTFGYSYNNQQCHYIKSVQDMLCSHVNVSVLHIGEYPINNTAIKKLTLQNTNISNLDYNIFHNLTNLTVLDLSKNSLQELDYRLFSKSKQLVRLSIAHNNIKLLNKRLFFGLQNLIYLNLAYNKISFLPKNNIFILQMKLMYLSLEGNKLKSISINTLMPLTRLKVLKMLYNIFKCDCKMWDVINWAESKCLKMTATCNSPEKLRGRSWKEIKLIKCKNNNVYSTKNCSMVSCIYNGELGLMDCSDLKLVSLTPYDLWDNGTNILALSLLNNKIQTLKPNVFETISRLQSLNLRLNRITHLESNVFINLTHLKYLDLSKNRLSSLENKLFLSQNKLISLNLQENSISTISTYVLTPLTSLQRLNISQNPLIYDENLKKVFDWSAKQNIFLQAMNNTPMHHKITQENSGNSSFSAINVVVTTVCSFLLVFVPLSVITGIYYYTLTRRQRIKASPVVKASNNSKDSTVDSRKGIRKPINVFAFMKCNIPENSTNEYQPENKNTNCTKTDNTNTCKNKYELKPVLHSQLTHSRGFHSTEDQKQSGMY</sequence>
<evidence type="ECO:0000256" key="2">
    <source>
        <dbReference type="ARBA" id="ARBA00022614"/>
    </source>
</evidence>
<dbReference type="InterPro" id="IPR001611">
    <property type="entry name" value="Leu-rich_rpt"/>
</dbReference>
<evidence type="ECO:0000256" key="5">
    <source>
        <dbReference type="SAM" id="Phobius"/>
    </source>
</evidence>
<keyword evidence="3" id="KW-0677">Repeat</keyword>
<keyword evidence="8" id="KW-1185">Reference proteome</keyword>
<dbReference type="EMBL" id="JASPKZ010009348">
    <property type="protein sequence ID" value="KAJ9577739.1"/>
    <property type="molecule type" value="Genomic_DNA"/>
</dbReference>
<dbReference type="InterPro" id="IPR003591">
    <property type="entry name" value="Leu-rich_rpt_typical-subtyp"/>
</dbReference>
<dbReference type="PANTHER" id="PTHR45930">
    <property type="entry name" value="G-PROTEIN COUPLED RECEPTOR 124-LIKE PROTEIN"/>
    <property type="match status" value="1"/>
</dbReference>
<comment type="similarity">
    <text evidence="1">Belongs to the G-protein coupled receptor 2 family. Adhesion G-protein coupled receptor (ADGR) subfamily.</text>
</comment>
<dbReference type="InterPro" id="IPR032675">
    <property type="entry name" value="LRR_dom_sf"/>
</dbReference>
<feature type="transmembrane region" description="Helical" evidence="5">
    <location>
        <begin position="429"/>
        <end position="456"/>
    </location>
</feature>
<dbReference type="PRINTS" id="PR00019">
    <property type="entry name" value="LEURICHRPT"/>
</dbReference>
<dbReference type="SUPFAM" id="SSF52058">
    <property type="entry name" value="L domain-like"/>
    <property type="match status" value="2"/>
</dbReference>
<reference evidence="7" key="1">
    <citation type="journal article" date="2023" name="IScience">
        <title>Live-bearing cockroach genome reveals convergent evolutionary mechanisms linked to viviparity in insects and beyond.</title>
        <authorList>
            <person name="Fouks B."/>
            <person name="Harrison M.C."/>
            <person name="Mikhailova A.A."/>
            <person name="Marchal E."/>
            <person name="English S."/>
            <person name="Carruthers M."/>
            <person name="Jennings E.C."/>
            <person name="Chiamaka E.L."/>
            <person name="Frigard R.A."/>
            <person name="Pippel M."/>
            <person name="Attardo G.M."/>
            <person name="Benoit J.B."/>
            <person name="Bornberg-Bauer E."/>
            <person name="Tobe S.S."/>
        </authorList>
    </citation>
    <scope>NUCLEOTIDE SEQUENCE</scope>
    <source>
        <strain evidence="7">Stay&amp;Tobe</strain>
    </source>
</reference>
<name>A0AAD8E5P8_DIPPU</name>
<keyword evidence="5" id="KW-0812">Transmembrane</keyword>
<dbReference type="Proteomes" id="UP001233999">
    <property type="component" value="Unassembled WGS sequence"/>
</dbReference>
<protein>
    <submittedName>
        <fullName evidence="7">Uncharacterized protein</fullName>
    </submittedName>
</protein>
<evidence type="ECO:0000256" key="6">
    <source>
        <dbReference type="SAM" id="SignalP"/>
    </source>
</evidence>
<organism evidence="7 8">
    <name type="scientific">Diploptera punctata</name>
    <name type="common">Pacific beetle cockroach</name>
    <dbReference type="NCBI Taxonomy" id="6984"/>
    <lineage>
        <taxon>Eukaryota</taxon>
        <taxon>Metazoa</taxon>
        <taxon>Ecdysozoa</taxon>
        <taxon>Arthropoda</taxon>
        <taxon>Hexapoda</taxon>
        <taxon>Insecta</taxon>
        <taxon>Pterygota</taxon>
        <taxon>Neoptera</taxon>
        <taxon>Polyneoptera</taxon>
        <taxon>Dictyoptera</taxon>
        <taxon>Blattodea</taxon>
        <taxon>Blaberoidea</taxon>
        <taxon>Blaberidae</taxon>
        <taxon>Diplopterinae</taxon>
        <taxon>Diploptera</taxon>
    </lineage>
</organism>
<accession>A0AAD8E5P8</accession>
<keyword evidence="5" id="KW-1133">Transmembrane helix</keyword>
<evidence type="ECO:0000256" key="3">
    <source>
        <dbReference type="ARBA" id="ARBA00022737"/>
    </source>
</evidence>
<dbReference type="PROSITE" id="PS51450">
    <property type="entry name" value="LRR"/>
    <property type="match status" value="3"/>
</dbReference>
<reference evidence="7" key="2">
    <citation type="submission" date="2023-05" db="EMBL/GenBank/DDBJ databases">
        <authorList>
            <person name="Fouks B."/>
        </authorList>
    </citation>
    <scope>NUCLEOTIDE SEQUENCE</scope>
    <source>
        <strain evidence="7">Stay&amp;Tobe</strain>
        <tissue evidence="7">Testes</tissue>
    </source>
</reference>
<dbReference type="Pfam" id="PF13855">
    <property type="entry name" value="LRR_8"/>
    <property type="match status" value="2"/>
</dbReference>
<dbReference type="SMART" id="SM00365">
    <property type="entry name" value="LRR_SD22"/>
    <property type="match status" value="4"/>
</dbReference>
<evidence type="ECO:0000313" key="8">
    <source>
        <dbReference type="Proteomes" id="UP001233999"/>
    </source>
</evidence>
<dbReference type="FunFam" id="3.80.10.10:FF:001164">
    <property type="entry name" value="GH01279p"/>
    <property type="match status" value="1"/>
</dbReference>
<proteinExistence type="inferred from homology"/>
<gene>
    <name evidence="7" type="ORF">L9F63_005659</name>
</gene>
<dbReference type="Gene3D" id="3.80.10.10">
    <property type="entry name" value="Ribonuclease Inhibitor"/>
    <property type="match status" value="3"/>
</dbReference>
<keyword evidence="4" id="KW-0675">Receptor</keyword>
<evidence type="ECO:0000313" key="7">
    <source>
        <dbReference type="EMBL" id="KAJ9577739.1"/>
    </source>
</evidence>
<dbReference type="GO" id="GO:0007166">
    <property type="term" value="P:cell surface receptor signaling pathway"/>
    <property type="evidence" value="ECO:0007669"/>
    <property type="project" value="TreeGrafter"/>
</dbReference>
<keyword evidence="2" id="KW-0433">Leucine-rich repeat</keyword>